<dbReference type="InterPro" id="IPR004344">
    <property type="entry name" value="TTL/TTLL_fam"/>
</dbReference>
<proteinExistence type="inferred from homology"/>
<keyword evidence="2" id="KW-0436">Ligase</keyword>
<dbReference type="GO" id="GO:0070740">
    <property type="term" value="F:tubulin-glutamic acid ligase activity"/>
    <property type="evidence" value="ECO:0007669"/>
    <property type="project" value="TreeGrafter"/>
</dbReference>
<reference evidence="6" key="1">
    <citation type="submission" date="2020-11" db="EMBL/GenBank/DDBJ databases">
        <authorList>
            <person name="Tran Van P."/>
        </authorList>
    </citation>
    <scope>NUCLEOTIDE SEQUENCE</scope>
</reference>
<dbReference type="AlphaFoldDB" id="A0A7R9D5Z6"/>
<keyword evidence="3" id="KW-0547">Nucleotide-binding</keyword>
<name>A0A7R9D5Z6_TIMCR</name>
<keyword evidence="4" id="KW-0067">ATP-binding</keyword>
<dbReference type="GO" id="GO:0000226">
    <property type="term" value="P:microtubule cytoskeleton organization"/>
    <property type="evidence" value="ECO:0007669"/>
    <property type="project" value="TreeGrafter"/>
</dbReference>
<dbReference type="EMBL" id="OC320740">
    <property type="protein sequence ID" value="CAD7408746.1"/>
    <property type="molecule type" value="Genomic_DNA"/>
</dbReference>
<evidence type="ECO:0000256" key="2">
    <source>
        <dbReference type="ARBA" id="ARBA00022598"/>
    </source>
</evidence>
<dbReference type="PANTHER" id="PTHR12241:SF39">
    <property type="entry name" value="TUBULIN POLYGLUTAMYLASE TTLL9-RELATED"/>
    <property type="match status" value="1"/>
</dbReference>
<dbReference type="GO" id="GO:0036064">
    <property type="term" value="C:ciliary basal body"/>
    <property type="evidence" value="ECO:0007669"/>
    <property type="project" value="TreeGrafter"/>
</dbReference>
<dbReference type="GO" id="GO:0005524">
    <property type="term" value="F:ATP binding"/>
    <property type="evidence" value="ECO:0007669"/>
    <property type="project" value="UniProtKB-KW"/>
</dbReference>
<evidence type="ECO:0000256" key="4">
    <source>
        <dbReference type="ARBA" id="ARBA00022840"/>
    </source>
</evidence>
<protein>
    <recommendedName>
        <fullName evidence="5">Tubulin--tyrosine ligase-like protein 9</fullName>
    </recommendedName>
</protein>
<evidence type="ECO:0000313" key="6">
    <source>
        <dbReference type="EMBL" id="CAD7408746.1"/>
    </source>
</evidence>
<organism evidence="6">
    <name type="scientific">Timema cristinae</name>
    <name type="common">Walking stick</name>
    <dbReference type="NCBI Taxonomy" id="61476"/>
    <lineage>
        <taxon>Eukaryota</taxon>
        <taxon>Metazoa</taxon>
        <taxon>Ecdysozoa</taxon>
        <taxon>Arthropoda</taxon>
        <taxon>Hexapoda</taxon>
        <taxon>Insecta</taxon>
        <taxon>Pterygota</taxon>
        <taxon>Neoptera</taxon>
        <taxon>Polyneoptera</taxon>
        <taxon>Phasmatodea</taxon>
        <taxon>Timematodea</taxon>
        <taxon>Timematoidea</taxon>
        <taxon>Timematidae</taxon>
        <taxon>Timema</taxon>
    </lineage>
</organism>
<dbReference type="PROSITE" id="PS51221">
    <property type="entry name" value="TTL"/>
    <property type="match status" value="1"/>
</dbReference>
<evidence type="ECO:0000256" key="5">
    <source>
        <dbReference type="ARBA" id="ARBA00030445"/>
    </source>
</evidence>
<sequence>MIPATQRPVSVSSGGRVARKCGEATTHHLSTELDHSCRQCFQTSTNNLRLELLRPPCKFGHDGLKTVRFRCDNNSSTVLEVLKSRGWLQVEGEDESWNLFWCEVTKLRTTLDNRRLEGNQRVPHFRNHYELTRKNLLAKNLKRLRSGSAPFSKKNWVNT</sequence>
<gene>
    <name evidence="6" type="ORF">TCEB3V08_LOCUS9679</name>
</gene>
<evidence type="ECO:0000256" key="3">
    <source>
        <dbReference type="ARBA" id="ARBA00022741"/>
    </source>
</evidence>
<comment type="similarity">
    <text evidence="1">Belongs to the tubulin--tyrosine ligase family.</text>
</comment>
<dbReference type="GO" id="GO:0015631">
    <property type="term" value="F:tubulin binding"/>
    <property type="evidence" value="ECO:0007669"/>
    <property type="project" value="TreeGrafter"/>
</dbReference>
<dbReference type="PANTHER" id="PTHR12241">
    <property type="entry name" value="TUBULIN POLYGLUTAMYLASE"/>
    <property type="match status" value="1"/>
</dbReference>
<accession>A0A7R9D5Z6</accession>
<evidence type="ECO:0000256" key="1">
    <source>
        <dbReference type="ARBA" id="ARBA00006820"/>
    </source>
</evidence>